<dbReference type="EMBL" id="JAGEOK010000010">
    <property type="protein sequence ID" value="MBO2439146.1"/>
    <property type="molecule type" value="Genomic_DNA"/>
</dbReference>
<proteinExistence type="predicted"/>
<dbReference type="RefSeq" id="WP_208267451.1">
    <property type="nucleotide sequence ID" value="NZ_BAAAGM010000011.1"/>
</dbReference>
<evidence type="ECO:0000313" key="4">
    <source>
        <dbReference type="Proteomes" id="UP000666915"/>
    </source>
</evidence>
<reference evidence="3 4" key="1">
    <citation type="submission" date="2021-03" db="EMBL/GenBank/DDBJ databases">
        <authorList>
            <person name="Kanchanasin P."/>
            <person name="Saeng-In P."/>
            <person name="Phongsopitanun W."/>
            <person name="Yuki M."/>
            <person name="Kudo T."/>
            <person name="Ohkuma M."/>
            <person name="Tanasupawat S."/>
        </authorList>
    </citation>
    <scope>NUCLEOTIDE SEQUENCE [LARGE SCALE GENOMIC DNA]</scope>
    <source>
        <strain evidence="3 4">L46</strain>
    </source>
</reference>
<dbReference type="InterPro" id="IPR007278">
    <property type="entry name" value="DUF397"/>
</dbReference>
<protein>
    <submittedName>
        <fullName evidence="3">DUF397 domain-containing protein</fullName>
    </submittedName>
</protein>
<feature type="region of interest" description="Disordered" evidence="1">
    <location>
        <begin position="1"/>
        <end position="22"/>
    </location>
</feature>
<accession>A0ABS3QZ71</accession>
<sequence length="85" mass="9292">MPAWTEHDGGTAGDSTSGTPARVWHRSTRCADDARCMAESNCVEAARLSAALIGVRDSTRPESVLPLTSERFSALLRALKDRYER</sequence>
<organism evidence="3 4">
    <name type="scientific">Actinomadura nitritigenes</name>
    <dbReference type="NCBI Taxonomy" id="134602"/>
    <lineage>
        <taxon>Bacteria</taxon>
        <taxon>Bacillati</taxon>
        <taxon>Actinomycetota</taxon>
        <taxon>Actinomycetes</taxon>
        <taxon>Streptosporangiales</taxon>
        <taxon>Thermomonosporaceae</taxon>
        <taxon>Actinomadura</taxon>
    </lineage>
</organism>
<evidence type="ECO:0000259" key="2">
    <source>
        <dbReference type="Pfam" id="PF04149"/>
    </source>
</evidence>
<evidence type="ECO:0000256" key="1">
    <source>
        <dbReference type="SAM" id="MobiDB-lite"/>
    </source>
</evidence>
<comment type="caution">
    <text evidence="3">The sequence shown here is derived from an EMBL/GenBank/DDBJ whole genome shotgun (WGS) entry which is preliminary data.</text>
</comment>
<name>A0ABS3QZ71_9ACTN</name>
<dbReference type="Pfam" id="PF04149">
    <property type="entry name" value="DUF397"/>
    <property type="match status" value="1"/>
</dbReference>
<keyword evidence="4" id="KW-1185">Reference proteome</keyword>
<evidence type="ECO:0000313" key="3">
    <source>
        <dbReference type="EMBL" id="MBO2439146.1"/>
    </source>
</evidence>
<dbReference type="Proteomes" id="UP000666915">
    <property type="component" value="Unassembled WGS sequence"/>
</dbReference>
<gene>
    <name evidence="3" type="ORF">J4557_16620</name>
</gene>
<feature type="domain" description="DUF397" evidence="2">
    <location>
        <begin position="23"/>
        <end position="80"/>
    </location>
</feature>